<comment type="caution">
    <text evidence="3">The sequence shown here is derived from an EMBL/GenBank/DDBJ whole genome shotgun (WGS) entry which is preliminary data.</text>
</comment>
<sequence length="372" mass="40118">MMILIKNARLYSPYEMGIKDILVAGTKIEAIKDKIDVGALDIDIIDAQGEMVHPGLIDPHVHAIGGGGEAGMLSRVPPLQERKIAESGVTSLVGLLGTDGYTRGVKELVAKIKGFKEWGLSAWALTGSYQVPSITITGSVGDDITFIDEIIGVKVAVADHRCSFPTTEELIRLASEVRIASLVANKAGVVHFHVGASDLGISQLFEIVDRTHMPIRHLFPTHMGGHMDMAKRWLEKGGNVDITCHSDADEKAASLLELYPDRVTLSTDSNGSFPKWNDDKSAIIGMGAGSIAELKNYLDKLLASGLDKTLALKAVTENSAKAMGFKSKGKIEVGMDADIVIRDGSDIRYVIANGSYLVKERVAKRSMYDDIC</sequence>
<dbReference type="InterPro" id="IPR011059">
    <property type="entry name" value="Metal-dep_hydrolase_composite"/>
</dbReference>
<organism evidence="3 4">
    <name type="scientific">Bullifex porci</name>
    <dbReference type="NCBI Taxonomy" id="2606638"/>
    <lineage>
        <taxon>Bacteria</taxon>
        <taxon>Pseudomonadati</taxon>
        <taxon>Spirochaetota</taxon>
        <taxon>Spirochaetia</taxon>
        <taxon>Spirochaetales</taxon>
        <taxon>Spirochaetaceae</taxon>
        <taxon>Bullifex</taxon>
    </lineage>
</organism>
<dbReference type="Gene3D" id="2.30.40.10">
    <property type="entry name" value="Urease, subunit C, domain 1"/>
    <property type="match status" value="1"/>
</dbReference>
<dbReference type="PANTHER" id="PTHR11647">
    <property type="entry name" value="HYDRANTOINASE/DIHYDROPYRIMIDINASE FAMILY MEMBER"/>
    <property type="match status" value="1"/>
</dbReference>
<dbReference type="SUPFAM" id="SSF51556">
    <property type="entry name" value="Metallo-dependent hydrolases"/>
    <property type="match status" value="1"/>
</dbReference>
<dbReference type="PANTHER" id="PTHR11647:SF1">
    <property type="entry name" value="COLLAPSIN RESPONSE MEDIATOR PROTEIN"/>
    <property type="match status" value="1"/>
</dbReference>
<name>A0A7X2TPR3_9SPIO</name>
<evidence type="ECO:0000313" key="4">
    <source>
        <dbReference type="Proteomes" id="UP000460549"/>
    </source>
</evidence>
<dbReference type="GO" id="GO:0016810">
    <property type="term" value="F:hydrolase activity, acting on carbon-nitrogen (but not peptide) bonds"/>
    <property type="evidence" value="ECO:0007669"/>
    <property type="project" value="InterPro"/>
</dbReference>
<dbReference type="Pfam" id="PF01979">
    <property type="entry name" value="Amidohydro_1"/>
    <property type="match status" value="1"/>
</dbReference>
<dbReference type="SUPFAM" id="SSF51338">
    <property type="entry name" value="Composite domain of metallo-dependent hydrolases"/>
    <property type="match status" value="1"/>
</dbReference>
<evidence type="ECO:0000313" key="3">
    <source>
        <dbReference type="EMBL" id="MSU05706.1"/>
    </source>
</evidence>
<keyword evidence="4" id="KW-1185">Reference proteome</keyword>
<dbReference type="GO" id="GO:0008798">
    <property type="term" value="F:beta-aspartyl-peptidase activity"/>
    <property type="evidence" value="ECO:0007669"/>
    <property type="project" value="UniProtKB-EC"/>
</dbReference>
<evidence type="ECO:0000256" key="1">
    <source>
        <dbReference type="ARBA" id="ARBA00001947"/>
    </source>
</evidence>
<proteinExistence type="predicted"/>
<feature type="domain" description="Amidohydrolase-related" evidence="2">
    <location>
        <begin position="51"/>
        <end position="347"/>
    </location>
</feature>
<protein>
    <submittedName>
        <fullName evidence="3">Beta-aspartyl-peptidase</fullName>
        <ecNumber evidence="3">3.4.19.5</ecNumber>
    </submittedName>
</protein>
<dbReference type="InterPro" id="IPR032466">
    <property type="entry name" value="Metal_Hydrolase"/>
</dbReference>
<comment type="cofactor">
    <cofactor evidence="1">
        <name>Zn(2+)</name>
        <dbReference type="ChEBI" id="CHEBI:29105"/>
    </cofactor>
</comment>
<dbReference type="Proteomes" id="UP000460549">
    <property type="component" value="Unassembled WGS sequence"/>
</dbReference>
<dbReference type="EC" id="3.4.19.5" evidence="3"/>
<gene>
    <name evidence="3" type="ORF">FYJ80_02790</name>
</gene>
<dbReference type="Gene3D" id="3.20.20.140">
    <property type="entry name" value="Metal-dependent hydrolases"/>
    <property type="match status" value="1"/>
</dbReference>
<dbReference type="EMBL" id="VUNN01000003">
    <property type="protein sequence ID" value="MSU05706.1"/>
    <property type="molecule type" value="Genomic_DNA"/>
</dbReference>
<accession>A0A7X2TPR3</accession>
<evidence type="ECO:0000259" key="2">
    <source>
        <dbReference type="Pfam" id="PF01979"/>
    </source>
</evidence>
<dbReference type="InterPro" id="IPR006680">
    <property type="entry name" value="Amidohydro-rel"/>
</dbReference>
<dbReference type="AlphaFoldDB" id="A0A7X2TPR3"/>
<keyword evidence="3" id="KW-0378">Hydrolase</keyword>
<reference evidence="3 4" key="1">
    <citation type="submission" date="2019-08" db="EMBL/GenBank/DDBJ databases">
        <title>In-depth cultivation of the pig gut microbiome towards novel bacterial diversity and tailored functional studies.</title>
        <authorList>
            <person name="Wylensek D."/>
            <person name="Hitch T.C.A."/>
            <person name="Clavel T."/>
        </authorList>
    </citation>
    <scope>NUCLEOTIDE SEQUENCE [LARGE SCALE GENOMIC DNA]</scope>
    <source>
        <strain evidence="3 4">NM-380-WT-3C1</strain>
    </source>
</reference>
<dbReference type="InterPro" id="IPR050378">
    <property type="entry name" value="Metallo-dep_Hydrolases_sf"/>
</dbReference>